<keyword evidence="1" id="KW-0479">Metal-binding</keyword>
<dbReference type="AlphaFoldDB" id="A0A6J1JGN5"/>
<dbReference type="GO" id="GO:0005634">
    <property type="term" value="C:nucleus"/>
    <property type="evidence" value="ECO:0007669"/>
    <property type="project" value="TreeGrafter"/>
</dbReference>
<organism evidence="6 7">
    <name type="scientific">Cucurbita maxima</name>
    <name type="common">Pumpkin</name>
    <name type="synonym">Winter squash</name>
    <dbReference type="NCBI Taxonomy" id="3661"/>
    <lineage>
        <taxon>Eukaryota</taxon>
        <taxon>Viridiplantae</taxon>
        <taxon>Streptophyta</taxon>
        <taxon>Embryophyta</taxon>
        <taxon>Tracheophyta</taxon>
        <taxon>Spermatophyta</taxon>
        <taxon>Magnoliopsida</taxon>
        <taxon>eudicotyledons</taxon>
        <taxon>Gunneridae</taxon>
        <taxon>Pentapetalae</taxon>
        <taxon>rosids</taxon>
        <taxon>fabids</taxon>
        <taxon>Cucurbitales</taxon>
        <taxon>Cucurbitaceae</taxon>
        <taxon>Cucurbiteae</taxon>
        <taxon>Cucurbita</taxon>
    </lineage>
</organism>
<dbReference type="GeneID" id="111484334"/>
<dbReference type="GO" id="GO:0046872">
    <property type="term" value="F:metal ion binding"/>
    <property type="evidence" value="ECO:0007669"/>
    <property type="project" value="UniProtKB-KW"/>
</dbReference>
<dbReference type="PROSITE" id="PS51183">
    <property type="entry name" value="JMJN"/>
    <property type="match status" value="1"/>
</dbReference>
<dbReference type="SUPFAM" id="SSF51197">
    <property type="entry name" value="Clavaminate synthase-like"/>
    <property type="match status" value="1"/>
</dbReference>
<dbReference type="InterPro" id="IPR003347">
    <property type="entry name" value="JmjC_dom"/>
</dbReference>
<feature type="region of interest" description="Disordered" evidence="3">
    <location>
        <begin position="1"/>
        <end position="28"/>
    </location>
</feature>
<dbReference type="OrthoDB" id="1678912at2759"/>
<dbReference type="GO" id="GO:0141052">
    <property type="term" value="F:histone H3 demethylase activity"/>
    <property type="evidence" value="ECO:0007669"/>
    <property type="project" value="UniProtKB-ARBA"/>
</dbReference>
<evidence type="ECO:0000259" key="5">
    <source>
        <dbReference type="PROSITE" id="PS51184"/>
    </source>
</evidence>
<reference evidence="7" key="1">
    <citation type="submission" date="2025-08" db="UniProtKB">
        <authorList>
            <consortium name="RefSeq"/>
        </authorList>
    </citation>
    <scope>IDENTIFICATION</scope>
    <source>
        <tissue evidence="7">Young leaves</tissue>
    </source>
</reference>
<name>A0A6J1JGN5_CUCMA</name>
<evidence type="ECO:0000256" key="2">
    <source>
        <dbReference type="ARBA" id="ARBA00023004"/>
    </source>
</evidence>
<gene>
    <name evidence="7" type="primary">LOC111484334</name>
</gene>
<accession>A0A6J1JGN5</accession>
<evidence type="ECO:0000256" key="1">
    <source>
        <dbReference type="ARBA" id="ARBA00022723"/>
    </source>
</evidence>
<evidence type="ECO:0000259" key="4">
    <source>
        <dbReference type="PROSITE" id="PS51183"/>
    </source>
</evidence>
<dbReference type="GO" id="GO:0010468">
    <property type="term" value="P:regulation of gene expression"/>
    <property type="evidence" value="ECO:0007669"/>
    <property type="project" value="TreeGrafter"/>
</dbReference>
<evidence type="ECO:0000313" key="6">
    <source>
        <dbReference type="Proteomes" id="UP000504608"/>
    </source>
</evidence>
<feature type="domain" description="JmjN" evidence="4">
    <location>
        <begin position="46"/>
        <end position="87"/>
    </location>
</feature>
<dbReference type="GO" id="GO:0000785">
    <property type="term" value="C:chromatin"/>
    <property type="evidence" value="ECO:0007669"/>
    <property type="project" value="TreeGrafter"/>
</dbReference>
<dbReference type="Pfam" id="PF02373">
    <property type="entry name" value="JmjC"/>
    <property type="match status" value="1"/>
</dbReference>
<keyword evidence="2" id="KW-0408">Iron</keyword>
<sequence length="540" mass="61889">MDAANSNPHTKKRKIKMPQPDDSRRPRMLYGINVNDHNWTNKLSECPVFRPSRQDFEDPFAYLNKISPKASNYGICKIVCPLNDIVPASLVLKREVQNFKFQPSVQPLKYATWTTMEDKILYCKRGRQYKYEEFENMANQVFVENYSSLACLSCKMFEREFWQEMAWGIHGSVQYGANVEGSAFSKCDELGQSKWNLKKLPRLPESILRHLEKEIPGITHPMLYIGMVCSTFAWHVEDHYLYSINYLHSGAPKTWYAVPGSQANDFEKVAYDQVYLDDVLPSYDVDGAAQVLAEKTTMLPPSLFMKHNVSVFKAVQMPGEFVITFPRAYHAGFSHGFNCAEAVNFAAGEWFPYGLIAAKRYSFLERQPLIPFEELLCKEAIHLCQEMMASPGDFVACTSHYAIMASCITHTAYYRASRRKLEKRVSGLQQCTSSIGTVQCGFCTRDRYLAFLMCHRCNTYSTCIFHGISTNCTECGITRSLFLSEAIRYVEAAADYFENRKSMLSSYLVETTKIREEIRGKTLLLVRYFVNLTGFSKADF</sequence>
<dbReference type="Gene3D" id="2.60.120.650">
    <property type="entry name" value="Cupin"/>
    <property type="match status" value="1"/>
</dbReference>
<dbReference type="Proteomes" id="UP000504608">
    <property type="component" value="Unplaced"/>
</dbReference>
<dbReference type="RefSeq" id="XP_022986659.1">
    <property type="nucleotide sequence ID" value="XM_023130891.1"/>
</dbReference>
<feature type="domain" description="JmjC" evidence="5">
    <location>
        <begin position="189"/>
        <end position="362"/>
    </location>
</feature>
<evidence type="ECO:0000313" key="7">
    <source>
        <dbReference type="RefSeq" id="XP_022986659.1"/>
    </source>
</evidence>
<dbReference type="SMART" id="SM00545">
    <property type="entry name" value="JmjN"/>
    <property type="match status" value="1"/>
</dbReference>
<dbReference type="KEGG" id="cmax:111484334"/>
<dbReference type="SMART" id="SM00558">
    <property type="entry name" value="JmjC"/>
    <property type="match status" value="1"/>
</dbReference>
<dbReference type="PANTHER" id="PTHR10694">
    <property type="entry name" value="LYSINE-SPECIFIC DEMETHYLASE"/>
    <property type="match status" value="1"/>
</dbReference>
<dbReference type="InterPro" id="IPR003349">
    <property type="entry name" value="JmjN"/>
</dbReference>
<dbReference type="PROSITE" id="PS51184">
    <property type="entry name" value="JMJC"/>
    <property type="match status" value="1"/>
</dbReference>
<keyword evidence="6" id="KW-1185">Reference proteome</keyword>
<evidence type="ECO:0000256" key="3">
    <source>
        <dbReference type="SAM" id="MobiDB-lite"/>
    </source>
</evidence>
<dbReference type="PANTHER" id="PTHR10694:SF33">
    <property type="entry name" value="LYSINE-SPECIFIC DEMETHYLASE 5"/>
    <property type="match status" value="1"/>
</dbReference>
<dbReference type="Pfam" id="PF02375">
    <property type="entry name" value="JmjN"/>
    <property type="match status" value="1"/>
</dbReference>
<proteinExistence type="predicted"/>
<protein>
    <submittedName>
        <fullName evidence="7">Lysine-specific demethylase JMJ706-like</fullName>
    </submittedName>
</protein>